<gene>
    <name evidence="6" type="primary">gatC</name>
    <name evidence="6" type="ORF">HMPREF9013_1262</name>
</gene>
<keyword evidence="6" id="KW-0436">Ligase</keyword>
<evidence type="ECO:0000256" key="2">
    <source>
        <dbReference type="ARBA" id="ARBA00011123"/>
    </source>
</evidence>
<dbReference type="Proteomes" id="UP000005017">
    <property type="component" value="Unassembled WGS sequence"/>
</dbReference>
<comment type="subunit">
    <text evidence="2">Heterotrimer of A, B and C subunits.</text>
</comment>
<dbReference type="Pfam" id="PF02686">
    <property type="entry name" value="GatC"/>
    <property type="match status" value="1"/>
</dbReference>
<comment type="similarity">
    <text evidence="1">Belongs to the GatC family.</text>
</comment>
<organism evidence="6 7">
    <name type="scientific">Bulleidia extructa W1219</name>
    <dbReference type="NCBI Taxonomy" id="679192"/>
    <lineage>
        <taxon>Bacteria</taxon>
        <taxon>Bacillati</taxon>
        <taxon>Bacillota</taxon>
        <taxon>Erysipelotrichia</taxon>
        <taxon>Erysipelotrichales</taxon>
        <taxon>Erysipelotrichaceae</taxon>
        <taxon>Bulleidia</taxon>
    </lineage>
</organism>
<comment type="catalytic activity">
    <reaction evidence="4">
        <text>L-aspartyl-tRNA(Asn) + L-glutamine + ATP + H2O = L-asparaginyl-tRNA(Asn) + L-glutamate + ADP + phosphate + 2 H(+)</text>
        <dbReference type="Rhea" id="RHEA:14513"/>
        <dbReference type="Rhea" id="RHEA-COMP:9674"/>
        <dbReference type="Rhea" id="RHEA-COMP:9677"/>
        <dbReference type="ChEBI" id="CHEBI:15377"/>
        <dbReference type="ChEBI" id="CHEBI:15378"/>
        <dbReference type="ChEBI" id="CHEBI:29985"/>
        <dbReference type="ChEBI" id="CHEBI:30616"/>
        <dbReference type="ChEBI" id="CHEBI:43474"/>
        <dbReference type="ChEBI" id="CHEBI:58359"/>
        <dbReference type="ChEBI" id="CHEBI:78515"/>
        <dbReference type="ChEBI" id="CHEBI:78516"/>
        <dbReference type="ChEBI" id="CHEBI:456216"/>
    </reaction>
</comment>
<evidence type="ECO:0000313" key="6">
    <source>
        <dbReference type="EMBL" id="EFC05559.1"/>
    </source>
</evidence>
<evidence type="ECO:0000256" key="5">
    <source>
        <dbReference type="ARBA" id="ARBA00047913"/>
    </source>
</evidence>
<protein>
    <submittedName>
        <fullName evidence="6">Aspartyl/glutamyl-tRNA(Asn/Gln) amidotransferase, C subunit</fullName>
        <ecNumber evidence="6">6.3.5.-</ecNumber>
    </submittedName>
</protein>
<dbReference type="InterPro" id="IPR003837">
    <property type="entry name" value="GatC"/>
</dbReference>
<dbReference type="GO" id="GO:0050567">
    <property type="term" value="F:glutaminyl-tRNA synthase (glutamine-hydrolyzing) activity"/>
    <property type="evidence" value="ECO:0007669"/>
    <property type="project" value="RHEA"/>
</dbReference>
<keyword evidence="6" id="KW-0808">Transferase</keyword>
<proteinExistence type="inferred from homology"/>
<evidence type="ECO:0000313" key="7">
    <source>
        <dbReference type="Proteomes" id="UP000005017"/>
    </source>
</evidence>
<dbReference type="SUPFAM" id="SSF141000">
    <property type="entry name" value="Glu-tRNAGln amidotransferase C subunit"/>
    <property type="match status" value="1"/>
</dbReference>
<dbReference type="AlphaFoldDB" id="D2MPE7"/>
<evidence type="ECO:0000256" key="1">
    <source>
        <dbReference type="ARBA" id="ARBA00010757"/>
    </source>
</evidence>
<evidence type="ECO:0000256" key="4">
    <source>
        <dbReference type="ARBA" id="ARBA00047380"/>
    </source>
</evidence>
<dbReference type="GO" id="GO:0050566">
    <property type="term" value="F:asparaginyl-tRNA synthase (glutamine-hydrolyzing) activity"/>
    <property type="evidence" value="ECO:0007669"/>
    <property type="project" value="RHEA"/>
</dbReference>
<reference evidence="7" key="1">
    <citation type="submission" date="2009-12" db="EMBL/GenBank/DDBJ databases">
        <title>Sequence of Clostridiales genomosp. BVAB3 str. UPII9-5.</title>
        <authorList>
            <person name="Madupu R."/>
            <person name="Durkin A.S."/>
            <person name="Torralba M."/>
            <person name="Methe B."/>
            <person name="Sutton G.G."/>
            <person name="Strausberg R.L."/>
            <person name="Nelson K.E."/>
        </authorList>
    </citation>
    <scope>NUCLEOTIDE SEQUENCE [LARGE SCALE GENOMIC DNA]</scope>
    <source>
        <strain evidence="7">W1219</strain>
    </source>
</reference>
<dbReference type="eggNOG" id="COG0721">
    <property type="taxonomic scope" value="Bacteria"/>
</dbReference>
<comment type="caution">
    <text evidence="6">The sequence shown here is derived from an EMBL/GenBank/DDBJ whole genome shotgun (WGS) entry which is preliminary data.</text>
</comment>
<dbReference type="EMBL" id="ADFR01000009">
    <property type="protein sequence ID" value="EFC05559.1"/>
    <property type="molecule type" value="Genomic_DNA"/>
</dbReference>
<dbReference type="EC" id="6.3.5.-" evidence="6"/>
<dbReference type="RefSeq" id="WP_006627260.1">
    <property type="nucleotide sequence ID" value="NZ_ADFR01000009.1"/>
</dbReference>
<comment type="function">
    <text evidence="3">Allows the formation of correctly charged Asn-tRNA(Asn) or Gln-tRNA(Gln) through the transamidation of misacylated Asp-tRNA(Asn) or Glu-tRNA(Gln) in organisms which lack either or both of asparaginyl-tRNA or glutaminyl-tRNA synthetases. The reaction takes place in the presence of glutamine and ATP through an activated phospho-Asp-tRNA(Asn) or phospho-Glu-tRNA(Gln).</text>
</comment>
<comment type="catalytic activity">
    <reaction evidence="5">
        <text>L-glutamyl-tRNA(Gln) + L-glutamine + ATP + H2O = L-glutaminyl-tRNA(Gln) + L-glutamate + ADP + phosphate + H(+)</text>
        <dbReference type="Rhea" id="RHEA:17521"/>
        <dbReference type="Rhea" id="RHEA-COMP:9681"/>
        <dbReference type="Rhea" id="RHEA-COMP:9684"/>
        <dbReference type="ChEBI" id="CHEBI:15377"/>
        <dbReference type="ChEBI" id="CHEBI:15378"/>
        <dbReference type="ChEBI" id="CHEBI:29985"/>
        <dbReference type="ChEBI" id="CHEBI:30616"/>
        <dbReference type="ChEBI" id="CHEBI:43474"/>
        <dbReference type="ChEBI" id="CHEBI:58359"/>
        <dbReference type="ChEBI" id="CHEBI:78520"/>
        <dbReference type="ChEBI" id="CHEBI:78521"/>
        <dbReference type="ChEBI" id="CHEBI:456216"/>
    </reaction>
</comment>
<dbReference type="OrthoDB" id="9813938at2"/>
<dbReference type="GO" id="GO:0006450">
    <property type="term" value="P:regulation of translational fidelity"/>
    <property type="evidence" value="ECO:0007669"/>
    <property type="project" value="InterPro"/>
</dbReference>
<name>D2MPE7_9FIRM</name>
<dbReference type="InterPro" id="IPR036113">
    <property type="entry name" value="Asp/Glu-ADT_sf_sub_c"/>
</dbReference>
<sequence>MSENRDRQYFQSLAKQLMFQLSDEEAGSLSDDFKILDKQLALLDTIDTSQTEEMIYPLDVETSFLREDVVTHVISQEEAVANVKKKVEGHFVLPKVVK</sequence>
<evidence type="ECO:0000256" key="3">
    <source>
        <dbReference type="ARBA" id="ARBA00024799"/>
    </source>
</evidence>
<keyword evidence="7" id="KW-1185">Reference proteome</keyword>
<accession>D2MPE7</accession>
<dbReference type="GO" id="GO:0016740">
    <property type="term" value="F:transferase activity"/>
    <property type="evidence" value="ECO:0007669"/>
    <property type="project" value="UniProtKB-KW"/>
</dbReference>
<dbReference type="STRING" id="679192.HMPREF9013_1262"/>